<dbReference type="InterPro" id="IPR052411">
    <property type="entry name" value="c-mor_Regulatory_Protein"/>
</dbReference>
<organism evidence="2 3">
    <name type="scientific">Pasteurella atlantica</name>
    <dbReference type="NCBI Taxonomy" id="2827233"/>
    <lineage>
        <taxon>Bacteria</taxon>
        <taxon>Pseudomonadati</taxon>
        <taxon>Pseudomonadota</taxon>
        <taxon>Gammaproteobacteria</taxon>
        <taxon>Pasteurellales</taxon>
        <taxon>Pasteurellaceae</taxon>
        <taxon>Pasteurella</taxon>
    </lineage>
</organism>
<dbReference type="InterPro" id="IPR014875">
    <property type="entry name" value="Mor_transcription_activator"/>
</dbReference>
<evidence type="ECO:0000313" key="2">
    <source>
        <dbReference type="EMBL" id="MDP8187297.1"/>
    </source>
</evidence>
<dbReference type="Gene3D" id="1.10.10.60">
    <property type="entry name" value="Homeodomain-like"/>
    <property type="match status" value="1"/>
</dbReference>
<gene>
    <name evidence="2" type="ORF">QJU78_05860</name>
</gene>
<dbReference type="PANTHER" id="PTHR37812">
    <property type="entry name" value="MU-LIKE PROPHAGE FLUMU PROTEIN C"/>
    <property type="match status" value="1"/>
</dbReference>
<sequence length="122" mass="14005">MIEKDVFTKKTPDVLIGLAQVVETVAVQSLDLSKENAEQLGIDIAQAMAKEWGGSMLYIPINLVFNLSQRDLEIWEKFNGFNHAELAREFGISKQWVYHIIKRIRKQMQDKAQPDLFNNGNQ</sequence>
<dbReference type="EMBL" id="JASAYJ010000010">
    <property type="protein sequence ID" value="MDP8187297.1"/>
    <property type="molecule type" value="Genomic_DNA"/>
</dbReference>
<dbReference type="AlphaFoldDB" id="A0AAW8CSD4"/>
<reference evidence="2" key="1">
    <citation type="journal article" date="2023" name="Front. Microbiol.">
        <title>Phylogeography and host specificity of Pasteurellaceae pathogenic to sea-farmed fish in the north-east Atlantic.</title>
        <authorList>
            <person name="Gulla S."/>
            <person name="Colquhoun D.J."/>
            <person name="Olsen A.B."/>
            <person name="Spilsberg B."/>
            <person name="Lagesen K."/>
            <person name="Aakesson C.P."/>
            <person name="Strom S."/>
            <person name="Manji F."/>
            <person name="Birkbeck T.H."/>
            <person name="Nilsen H.K."/>
        </authorList>
    </citation>
    <scope>NUCLEOTIDE SEQUENCE</scope>
    <source>
        <strain evidence="2">VIB1234</strain>
    </source>
</reference>
<evidence type="ECO:0000259" key="1">
    <source>
        <dbReference type="Pfam" id="PF08765"/>
    </source>
</evidence>
<protein>
    <submittedName>
        <fullName evidence="2">Mor transcription activator family protein</fullName>
    </submittedName>
</protein>
<name>A0AAW8CSD4_9PAST</name>
<dbReference type="Pfam" id="PF08765">
    <property type="entry name" value="Mor"/>
    <property type="match status" value="1"/>
</dbReference>
<accession>A0AAW8CSD4</accession>
<evidence type="ECO:0000313" key="3">
    <source>
        <dbReference type="Proteomes" id="UP001230466"/>
    </source>
</evidence>
<feature type="domain" description="Mor transcription activator" evidence="1">
    <location>
        <begin position="10"/>
        <end position="116"/>
    </location>
</feature>
<dbReference type="InterPro" id="IPR009057">
    <property type="entry name" value="Homeodomain-like_sf"/>
</dbReference>
<dbReference type="Proteomes" id="UP001230466">
    <property type="component" value="Unassembled WGS sequence"/>
</dbReference>
<dbReference type="SUPFAM" id="SSF46689">
    <property type="entry name" value="Homeodomain-like"/>
    <property type="match status" value="1"/>
</dbReference>
<dbReference type="RefSeq" id="WP_211597941.1">
    <property type="nucleotide sequence ID" value="NZ_JAGRQI010000010.1"/>
</dbReference>
<dbReference type="PANTHER" id="PTHR37812:SF1">
    <property type="entry name" value="MU-LIKE PROPHAGE FLUMU PROTEIN C"/>
    <property type="match status" value="1"/>
</dbReference>
<proteinExistence type="predicted"/>
<comment type="caution">
    <text evidence="2">The sequence shown here is derived from an EMBL/GenBank/DDBJ whole genome shotgun (WGS) entry which is preliminary data.</text>
</comment>